<dbReference type="InterPro" id="IPR014757">
    <property type="entry name" value="Tscrpt_reg_IclR_C"/>
</dbReference>
<dbReference type="PROSITE" id="PS51078">
    <property type="entry name" value="ICLR_ED"/>
    <property type="match status" value="1"/>
</dbReference>
<reference evidence="6 7" key="1">
    <citation type="submission" date="2018-05" db="EMBL/GenBank/DDBJ databases">
        <title>Evolution of GPA BGCs.</title>
        <authorList>
            <person name="Waglechner N."/>
            <person name="Wright G.D."/>
        </authorList>
    </citation>
    <scope>NUCLEOTIDE SEQUENCE [LARGE SCALE GENOMIC DNA]</scope>
    <source>
        <strain evidence="6 7">DSM 5908</strain>
    </source>
</reference>
<dbReference type="InterPro" id="IPR029016">
    <property type="entry name" value="GAF-like_dom_sf"/>
</dbReference>
<accession>A0A428WJG1</accession>
<dbReference type="GO" id="GO:0045892">
    <property type="term" value="P:negative regulation of DNA-templated transcription"/>
    <property type="evidence" value="ECO:0007669"/>
    <property type="project" value="TreeGrafter"/>
</dbReference>
<feature type="domain" description="HTH iclR-type" evidence="4">
    <location>
        <begin position="101"/>
        <end position="169"/>
    </location>
</feature>
<name>A0A428WJG1_AMYBA</name>
<dbReference type="SMART" id="SM00346">
    <property type="entry name" value="HTH_ICLR"/>
    <property type="match status" value="1"/>
</dbReference>
<sequence>MRLPSSHTSRPSSSPFRYSSPVLATIALQVLRGGRERSGRSIEDRLPARWRIGQRLLTSRETDRLQRGSTWETSWPGHRFDGGLQSPRSEVVGVAGGIPGDSFLARVVRVLEAFKAGEGALSVSTIARRTGLHVATASRIIAALVDCELLIRDADSQVRVGLRMWEIGLRASPTLALREAALPYMEDLHATVGQHVQLSVRYGAEVLFVERLSAPQAVPNRSHLAGRLPLHVSSSGQVLLAFGPASLQTEIMSQPLARYTERTITRPEVLRPRLAEIRERGFALCAGHLHPEAQSIAVPIRRSASSVVAASLSVVLPNGRSPVALVPVLASTAHRISRALSSTYASSQDADIEL</sequence>
<dbReference type="PROSITE" id="PS51077">
    <property type="entry name" value="HTH_ICLR"/>
    <property type="match status" value="1"/>
</dbReference>
<evidence type="ECO:0000256" key="2">
    <source>
        <dbReference type="ARBA" id="ARBA00023125"/>
    </source>
</evidence>
<dbReference type="SUPFAM" id="SSF46785">
    <property type="entry name" value="Winged helix' DNA-binding domain"/>
    <property type="match status" value="1"/>
</dbReference>
<dbReference type="Gene3D" id="3.30.450.40">
    <property type="match status" value="1"/>
</dbReference>
<comment type="caution">
    <text evidence="6">The sequence shown here is derived from an EMBL/GenBank/DDBJ whole genome shotgun (WGS) entry which is preliminary data.</text>
</comment>
<dbReference type="OrthoDB" id="60629at2"/>
<keyword evidence="7" id="KW-1185">Reference proteome</keyword>
<keyword evidence="2" id="KW-0238">DNA-binding</keyword>
<dbReference type="AlphaFoldDB" id="A0A428WJG1"/>
<dbReference type="GO" id="GO:0003677">
    <property type="term" value="F:DNA binding"/>
    <property type="evidence" value="ECO:0007669"/>
    <property type="project" value="UniProtKB-KW"/>
</dbReference>
<feature type="domain" description="IclR-ED" evidence="5">
    <location>
        <begin position="163"/>
        <end position="342"/>
    </location>
</feature>
<dbReference type="Pfam" id="PF01614">
    <property type="entry name" value="IclR_C"/>
    <property type="match status" value="1"/>
</dbReference>
<dbReference type="InterPro" id="IPR036388">
    <property type="entry name" value="WH-like_DNA-bd_sf"/>
</dbReference>
<dbReference type="Pfam" id="PF09339">
    <property type="entry name" value="HTH_IclR"/>
    <property type="match status" value="1"/>
</dbReference>
<dbReference type="GO" id="GO:0003700">
    <property type="term" value="F:DNA-binding transcription factor activity"/>
    <property type="evidence" value="ECO:0007669"/>
    <property type="project" value="TreeGrafter"/>
</dbReference>
<dbReference type="InterPro" id="IPR050707">
    <property type="entry name" value="HTH_MetabolicPath_Reg"/>
</dbReference>
<evidence type="ECO:0000259" key="4">
    <source>
        <dbReference type="PROSITE" id="PS51077"/>
    </source>
</evidence>
<evidence type="ECO:0000313" key="7">
    <source>
        <dbReference type="Proteomes" id="UP000286716"/>
    </source>
</evidence>
<protein>
    <submittedName>
        <fullName evidence="6">IclR family transcriptional regulator</fullName>
    </submittedName>
</protein>
<evidence type="ECO:0000259" key="5">
    <source>
        <dbReference type="PROSITE" id="PS51078"/>
    </source>
</evidence>
<keyword evidence="3" id="KW-0804">Transcription</keyword>
<dbReference type="SUPFAM" id="SSF55781">
    <property type="entry name" value="GAF domain-like"/>
    <property type="match status" value="1"/>
</dbReference>
<proteinExistence type="predicted"/>
<keyword evidence="1" id="KW-0805">Transcription regulation</keyword>
<dbReference type="PANTHER" id="PTHR30136:SF24">
    <property type="entry name" value="HTH-TYPE TRANSCRIPTIONAL REPRESSOR ALLR"/>
    <property type="match status" value="1"/>
</dbReference>
<organism evidence="6 7">
    <name type="scientific">Amycolatopsis balhimycina DSM 5908</name>
    <dbReference type="NCBI Taxonomy" id="1081091"/>
    <lineage>
        <taxon>Bacteria</taxon>
        <taxon>Bacillati</taxon>
        <taxon>Actinomycetota</taxon>
        <taxon>Actinomycetes</taxon>
        <taxon>Pseudonocardiales</taxon>
        <taxon>Pseudonocardiaceae</taxon>
        <taxon>Amycolatopsis</taxon>
    </lineage>
</organism>
<dbReference type="InterPro" id="IPR036390">
    <property type="entry name" value="WH_DNA-bd_sf"/>
</dbReference>
<gene>
    <name evidence="6" type="ORF">DMA12_19660</name>
</gene>
<dbReference type="PANTHER" id="PTHR30136">
    <property type="entry name" value="HELIX-TURN-HELIX TRANSCRIPTIONAL REGULATOR, ICLR FAMILY"/>
    <property type="match status" value="1"/>
</dbReference>
<dbReference type="Gene3D" id="1.10.10.10">
    <property type="entry name" value="Winged helix-like DNA-binding domain superfamily/Winged helix DNA-binding domain"/>
    <property type="match status" value="1"/>
</dbReference>
<evidence type="ECO:0000313" key="6">
    <source>
        <dbReference type="EMBL" id="RSM43234.1"/>
    </source>
</evidence>
<evidence type="ECO:0000256" key="3">
    <source>
        <dbReference type="ARBA" id="ARBA00023163"/>
    </source>
</evidence>
<dbReference type="EMBL" id="QHHU01000026">
    <property type="protein sequence ID" value="RSM43234.1"/>
    <property type="molecule type" value="Genomic_DNA"/>
</dbReference>
<evidence type="ECO:0000256" key="1">
    <source>
        <dbReference type="ARBA" id="ARBA00023015"/>
    </source>
</evidence>
<dbReference type="Proteomes" id="UP000286716">
    <property type="component" value="Unassembled WGS sequence"/>
</dbReference>
<dbReference type="InterPro" id="IPR005471">
    <property type="entry name" value="Tscrpt_reg_IclR_N"/>
</dbReference>